<dbReference type="RefSeq" id="WP_115593330.1">
    <property type="nucleotide sequence ID" value="NZ_QRHA01000006.1"/>
</dbReference>
<evidence type="ECO:0000256" key="3">
    <source>
        <dbReference type="ARBA" id="ARBA00022801"/>
    </source>
</evidence>
<feature type="chain" id="PRO_5017653291" evidence="7">
    <location>
        <begin position="22"/>
        <end position="829"/>
    </location>
</feature>
<dbReference type="InterPro" id="IPR054399">
    <property type="entry name" value="Fervidolysin-like_N_prodom"/>
</dbReference>
<dbReference type="SUPFAM" id="SSF52743">
    <property type="entry name" value="Subtilisin-like"/>
    <property type="match status" value="1"/>
</dbReference>
<feature type="active site" description="Charge relay system" evidence="5">
    <location>
        <position position="215"/>
    </location>
</feature>
<proteinExistence type="inferred from homology"/>
<evidence type="ECO:0000259" key="8">
    <source>
        <dbReference type="PROSITE" id="PS50093"/>
    </source>
</evidence>
<dbReference type="EMBL" id="QRHA01000006">
    <property type="protein sequence ID" value="RDV25673.1"/>
    <property type="molecule type" value="Genomic_DNA"/>
</dbReference>
<comment type="caution">
    <text evidence="10">The sequence shown here is derived from an EMBL/GenBank/DDBJ whole genome shotgun (WGS) entry which is preliminary data.</text>
</comment>
<dbReference type="SUPFAM" id="SSF49785">
    <property type="entry name" value="Galactose-binding domain-like"/>
    <property type="match status" value="1"/>
</dbReference>
<gene>
    <name evidence="10" type="ORF">DXV75_09330</name>
</gene>
<dbReference type="InterPro" id="IPR023828">
    <property type="entry name" value="Peptidase_S8_Ser-AS"/>
</dbReference>
<evidence type="ECO:0000313" key="10">
    <source>
        <dbReference type="EMBL" id="RDV25673.1"/>
    </source>
</evidence>
<dbReference type="Proteomes" id="UP000256561">
    <property type="component" value="Unassembled WGS sequence"/>
</dbReference>
<dbReference type="InterPro" id="IPR000601">
    <property type="entry name" value="PKD_dom"/>
</dbReference>
<dbReference type="PROSITE" id="PS51892">
    <property type="entry name" value="SUBTILASE"/>
    <property type="match status" value="1"/>
</dbReference>
<dbReference type="GO" id="GO:0004252">
    <property type="term" value="F:serine-type endopeptidase activity"/>
    <property type="evidence" value="ECO:0007669"/>
    <property type="project" value="UniProtKB-UniRule"/>
</dbReference>
<dbReference type="InterPro" id="IPR022409">
    <property type="entry name" value="PKD/Chitinase_dom"/>
</dbReference>
<accession>A0A3D8M7S5</accession>
<keyword evidence="3 5" id="KW-0378">Hydrolase</keyword>
<evidence type="ECO:0000256" key="5">
    <source>
        <dbReference type="PROSITE-ProRule" id="PRU01240"/>
    </source>
</evidence>
<dbReference type="AlphaFoldDB" id="A0A3D8M7S5"/>
<dbReference type="SUPFAM" id="SSF49299">
    <property type="entry name" value="PKD domain"/>
    <property type="match status" value="1"/>
</dbReference>
<dbReference type="InterPro" id="IPR013783">
    <property type="entry name" value="Ig-like_fold"/>
</dbReference>
<feature type="active site" description="Charge relay system" evidence="5">
    <location>
        <position position="379"/>
    </location>
</feature>
<organism evidence="10 11">
    <name type="scientific">Alteromonas aestuariivivens</name>
    <dbReference type="NCBI Taxonomy" id="1938339"/>
    <lineage>
        <taxon>Bacteria</taxon>
        <taxon>Pseudomonadati</taxon>
        <taxon>Pseudomonadota</taxon>
        <taxon>Gammaproteobacteria</taxon>
        <taxon>Alteromonadales</taxon>
        <taxon>Alteromonadaceae</taxon>
        <taxon>Alteromonas/Salinimonas group</taxon>
        <taxon>Alteromonas</taxon>
    </lineage>
</organism>
<dbReference type="InterPro" id="IPR008979">
    <property type="entry name" value="Galactose-bd-like_sf"/>
</dbReference>
<keyword evidence="11" id="KW-1185">Reference proteome</keyword>
<dbReference type="SMART" id="SM00089">
    <property type="entry name" value="PKD"/>
    <property type="match status" value="1"/>
</dbReference>
<dbReference type="OrthoDB" id="9790784at2"/>
<evidence type="ECO:0000256" key="4">
    <source>
        <dbReference type="ARBA" id="ARBA00022825"/>
    </source>
</evidence>
<comment type="similarity">
    <text evidence="1 5 6">Belongs to the peptidase S8 family.</text>
</comment>
<dbReference type="CDD" id="cd00146">
    <property type="entry name" value="PKD"/>
    <property type="match status" value="1"/>
</dbReference>
<keyword evidence="2 5" id="KW-0645">Protease</keyword>
<dbReference type="GO" id="GO:0006508">
    <property type="term" value="P:proteolysis"/>
    <property type="evidence" value="ECO:0007669"/>
    <property type="project" value="UniProtKB-KW"/>
</dbReference>
<dbReference type="InterPro" id="IPR015500">
    <property type="entry name" value="Peptidase_S8_subtilisin-rel"/>
</dbReference>
<dbReference type="Pfam" id="PF01483">
    <property type="entry name" value="P_proprotein"/>
    <property type="match status" value="1"/>
</dbReference>
<dbReference type="InterPro" id="IPR035986">
    <property type="entry name" value="PKD_dom_sf"/>
</dbReference>
<dbReference type="Pfam" id="PF22148">
    <property type="entry name" value="Fervidolysin_NPro-like"/>
    <property type="match status" value="1"/>
</dbReference>
<name>A0A3D8M7S5_9ALTE</name>
<evidence type="ECO:0000256" key="2">
    <source>
        <dbReference type="ARBA" id="ARBA00022670"/>
    </source>
</evidence>
<feature type="signal peptide" evidence="7">
    <location>
        <begin position="1"/>
        <end position="21"/>
    </location>
</feature>
<evidence type="ECO:0000256" key="6">
    <source>
        <dbReference type="RuleBase" id="RU003355"/>
    </source>
</evidence>
<dbReference type="PANTHER" id="PTHR43399">
    <property type="entry name" value="SUBTILISIN-RELATED"/>
    <property type="match status" value="1"/>
</dbReference>
<dbReference type="InterPro" id="IPR051048">
    <property type="entry name" value="Peptidase_S8/S53_subtilisin"/>
</dbReference>
<dbReference type="CDD" id="cd07473">
    <property type="entry name" value="Peptidases_S8_Subtilisin_like"/>
    <property type="match status" value="1"/>
</dbReference>
<dbReference type="Gene3D" id="2.60.120.260">
    <property type="entry name" value="Galactose-binding domain-like"/>
    <property type="match status" value="1"/>
</dbReference>
<feature type="active site" description="Charge relay system" evidence="5">
    <location>
        <position position="160"/>
    </location>
</feature>
<dbReference type="PANTHER" id="PTHR43399:SF4">
    <property type="entry name" value="CELL WALL-ASSOCIATED PROTEASE"/>
    <property type="match status" value="1"/>
</dbReference>
<dbReference type="InterPro" id="IPR023827">
    <property type="entry name" value="Peptidase_S8_Asp-AS"/>
</dbReference>
<feature type="domain" description="P/Homo B" evidence="9">
    <location>
        <begin position="537"/>
        <end position="662"/>
    </location>
</feature>
<evidence type="ECO:0000256" key="1">
    <source>
        <dbReference type="ARBA" id="ARBA00011073"/>
    </source>
</evidence>
<dbReference type="PROSITE" id="PS51829">
    <property type="entry name" value="P_HOMO_B"/>
    <property type="match status" value="1"/>
</dbReference>
<evidence type="ECO:0000313" key="11">
    <source>
        <dbReference type="Proteomes" id="UP000256561"/>
    </source>
</evidence>
<dbReference type="PRINTS" id="PR00723">
    <property type="entry name" value="SUBTILISIN"/>
</dbReference>
<keyword evidence="4 5" id="KW-0720">Serine protease</keyword>
<dbReference type="PROSITE" id="PS00137">
    <property type="entry name" value="SUBTILASE_HIS"/>
    <property type="match status" value="1"/>
</dbReference>
<evidence type="ECO:0000259" key="9">
    <source>
        <dbReference type="PROSITE" id="PS51829"/>
    </source>
</evidence>
<dbReference type="InterPro" id="IPR002884">
    <property type="entry name" value="P_dom"/>
</dbReference>
<dbReference type="InterPro" id="IPR022398">
    <property type="entry name" value="Peptidase_S8_His-AS"/>
</dbReference>
<dbReference type="PROSITE" id="PS00136">
    <property type="entry name" value="SUBTILASE_ASP"/>
    <property type="match status" value="1"/>
</dbReference>
<sequence length="829" mass="89721">MKFRYSLLSMALLPLAGGANAVTSPDYIPDTVLVVYNEGVSQLDRQAVRQQVNASIADNDGNEKDDRYQRLMDGRIARFKLDSMTVDEAIKKLQANPAVKHVEPDYIVSADYIPNDPSFGELWGLHNTGQSGGTPDADIDAVEAWDQSTGSRDVVVAVIDTGIDYNHSDLTNNMWRNPGEIPGNGVDDDGNGYIDDIYGIDTVNFDSDPFDDHSHGTHVAGTIGAQGDNSAGVVGVNHRVSMLACKFLGADGYGSTSGAIECVDYMVALKQAGVNLKALNNSWGGGGYSAALEMAIEAAADEDILFVAAAGNSGSNNDSFPHYPSSYETANVLAVASINRNDGDSGYSYGPTSVDMGAPGSVILSTVPGNNYAYYSGTSMATPHVTGAAALVWSVNMDLTALEVKEILMDSGDPNTFLASRTVSGKRLNVNNALNEADPTPGFRLGQLTFPEPISVGNTMVVEFELSGIAGWEGWTRLGLDSPIPEAYLSRRGVGVGQRFTLNIPTTEDTPWGPYTFGILAVNGDLRHEIMVNVEFLPAGLMRYSYENDDDIDIPEYIPEGIFSTIHVPDAGTVFDTEVYVDIQHTWIGDLIVTLTSPSGTEYIMHNREGGSDDDIMRSYTTDLFNGEQIQGDWVLSVSDHAYLDYGMLRYWSLDIDVLPDDMENAPPEASFRYSTRDTGARFVDTSTDPDDDIVSWLWDFGDGTTSTNPVVIHRYASSGLYDVTLQVTDSAGNTDSHTSSVQIGDVTVIDARIVRYNLSARGVLRVELAWSGSDASTIYINRNGERVATIGNYGLYREALQNVRRGSRQVYQVCDSNGACSEELVINL</sequence>
<evidence type="ECO:0000256" key="7">
    <source>
        <dbReference type="SAM" id="SignalP"/>
    </source>
</evidence>
<dbReference type="Gene3D" id="2.60.40.10">
    <property type="entry name" value="Immunoglobulins"/>
    <property type="match status" value="1"/>
</dbReference>
<dbReference type="PROSITE" id="PS50093">
    <property type="entry name" value="PKD"/>
    <property type="match status" value="1"/>
</dbReference>
<reference evidence="11" key="1">
    <citation type="submission" date="2018-08" db="EMBL/GenBank/DDBJ databases">
        <authorList>
            <person name="Zhang J."/>
            <person name="Du Z.-J."/>
        </authorList>
    </citation>
    <scope>NUCLEOTIDE SEQUENCE [LARGE SCALE GENOMIC DNA]</scope>
    <source>
        <strain evidence="11">KCTC 52655</strain>
    </source>
</reference>
<dbReference type="Pfam" id="PF00082">
    <property type="entry name" value="Peptidase_S8"/>
    <property type="match status" value="1"/>
</dbReference>
<keyword evidence="7" id="KW-0732">Signal</keyword>
<dbReference type="InterPro" id="IPR036852">
    <property type="entry name" value="Peptidase_S8/S53_dom_sf"/>
</dbReference>
<feature type="domain" description="PKD" evidence="8">
    <location>
        <begin position="664"/>
        <end position="744"/>
    </location>
</feature>
<dbReference type="InterPro" id="IPR000209">
    <property type="entry name" value="Peptidase_S8/S53_dom"/>
</dbReference>
<dbReference type="Pfam" id="PF18911">
    <property type="entry name" value="PKD_4"/>
    <property type="match status" value="1"/>
</dbReference>
<protein>
    <submittedName>
        <fullName evidence="10">PKD domain-containing protein</fullName>
    </submittedName>
</protein>
<dbReference type="PROSITE" id="PS00138">
    <property type="entry name" value="SUBTILASE_SER"/>
    <property type="match status" value="1"/>
</dbReference>
<dbReference type="Gene3D" id="3.40.50.200">
    <property type="entry name" value="Peptidase S8/S53 domain"/>
    <property type="match status" value="1"/>
</dbReference>
<dbReference type="InterPro" id="IPR034204">
    <property type="entry name" value="PfSUB1-like_cat_dom"/>
</dbReference>